<dbReference type="EMBL" id="CP093345">
    <property type="protein sequence ID" value="WOG95116.1"/>
    <property type="molecule type" value="Genomic_DNA"/>
</dbReference>
<evidence type="ECO:0000256" key="1">
    <source>
        <dbReference type="ARBA" id="ARBA00004123"/>
    </source>
</evidence>
<dbReference type="PANTHER" id="PTHR13690:SF103">
    <property type="entry name" value="BZIP TRANSCRIPTION FACTOR 18"/>
    <property type="match status" value="1"/>
</dbReference>
<dbReference type="Pfam" id="PF00170">
    <property type="entry name" value="bZIP_1"/>
    <property type="match status" value="1"/>
</dbReference>
<evidence type="ECO:0000313" key="9">
    <source>
        <dbReference type="EMBL" id="WOG95116.1"/>
    </source>
</evidence>
<dbReference type="SUPFAM" id="SSF57959">
    <property type="entry name" value="Leucine zipper domain"/>
    <property type="match status" value="1"/>
</dbReference>
<evidence type="ECO:0000256" key="7">
    <source>
        <dbReference type="SAM" id="MobiDB-lite"/>
    </source>
</evidence>
<feature type="compositionally biased region" description="Acidic residues" evidence="7">
    <location>
        <begin position="68"/>
        <end position="78"/>
    </location>
</feature>
<feature type="coiled-coil region" evidence="6">
    <location>
        <begin position="152"/>
        <end position="207"/>
    </location>
</feature>
<feature type="compositionally biased region" description="Basic and acidic residues" evidence="7">
    <location>
        <begin position="79"/>
        <end position="90"/>
    </location>
</feature>
<dbReference type="InterPro" id="IPR046347">
    <property type="entry name" value="bZIP_sf"/>
</dbReference>
<feature type="domain" description="BZIP" evidence="8">
    <location>
        <begin position="132"/>
        <end position="196"/>
    </location>
</feature>
<name>A0AAF1AWL1_DAUCS</name>
<evidence type="ECO:0000313" key="10">
    <source>
        <dbReference type="Proteomes" id="UP000077755"/>
    </source>
</evidence>
<accession>A0AAF1AWL1</accession>
<keyword evidence="5" id="KW-0539">Nucleus</keyword>
<comment type="subcellular location">
    <subcellularLocation>
        <location evidence="1">Nucleus</location>
    </subcellularLocation>
</comment>
<evidence type="ECO:0000256" key="3">
    <source>
        <dbReference type="ARBA" id="ARBA00023125"/>
    </source>
</evidence>
<evidence type="ECO:0000256" key="4">
    <source>
        <dbReference type="ARBA" id="ARBA00023163"/>
    </source>
</evidence>
<dbReference type="Gene3D" id="1.20.5.170">
    <property type="match status" value="1"/>
</dbReference>
<dbReference type="Proteomes" id="UP000077755">
    <property type="component" value="Chromosome 3"/>
</dbReference>
<evidence type="ECO:0000256" key="2">
    <source>
        <dbReference type="ARBA" id="ARBA00023015"/>
    </source>
</evidence>
<proteinExistence type="predicted"/>
<dbReference type="InterPro" id="IPR004827">
    <property type="entry name" value="bZIP"/>
</dbReference>
<evidence type="ECO:0000256" key="5">
    <source>
        <dbReference type="ARBA" id="ARBA00023242"/>
    </source>
</evidence>
<dbReference type="InterPro" id="IPR044759">
    <property type="entry name" value="bZIP_RF2"/>
</dbReference>
<evidence type="ECO:0000259" key="8">
    <source>
        <dbReference type="SMART" id="SM00338"/>
    </source>
</evidence>
<reference evidence="9" key="2">
    <citation type="submission" date="2022-03" db="EMBL/GenBank/DDBJ databases">
        <title>Draft title - Genomic analysis of global carrot germplasm unveils the trajectory of domestication and the origin of high carotenoid orange carrot.</title>
        <authorList>
            <person name="Iorizzo M."/>
            <person name="Ellison S."/>
            <person name="Senalik D."/>
            <person name="Macko-Podgorni A."/>
            <person name="Grzebelus D."/>
            <person name="Bostan H."/>
            <person name="Rolling W."/>
            <person name="Curaba J."/>
            <person name="Simon P."/>
        </authorList>
    </citation>
    <scope>NUCLEOTIDE SEQUENCE</scope>
    <source>
        <tissue evidence="9">Leaf</tissue>
    </source>
</reference>
<gene>
    <name evidence="9" type="ORF">DCAR_0314418</name>
</gene>
<dbReference type="CDD" id="cd14703">
    <property type="entry name" value="bZIP_plant_RF2"/>
    <property type="match status" value="1"/>
</dbReference>
<dbReference type="SMART" id="SM00338">
    <property type="entry name" value="BRLZ"/>
    <property type="match status" value="1"/>
</dbReference>
<keyword evidence="6" id="KW-0175">Coiled coil</keyword>
<dbReference type="AlphaFoldDB" id="A0AAF1AWL1"/>
<dbReference type="PANTHER" id="PTHR13690">
    <property type="entry name" value="TRANSCRIPTION FACTOR POSF21-RELATED"/>
    <property type="match status" value="1"/>
</dbReference>
<dbReference type="GO" id="GO:0005634">
    <property type="term" value="C:nucleus"/>
    <property type="evidence" value="ECO:0007669"/>
    <property type="project" value="UniProtKB-SubCell"/>
</dbReference>
<keyword evidence="3" id="KW-0238">DNA-binding</keyword>
<keyword evidence="10" id="KW-1185">Reference proteome</keyword>
<feature type="region of interest" description="Disordered" evidence="7">
    <location>
        <begin position="59"/>
        <end position="105"/>
    </location>
</feature>
<reference evidence="9" key="1">
    <citation type="journal article" date="2016" name="Nat. Genet.">
        <title>A high-quality carrot genome assembly provides new insights into carotenoid accumulation and asterid genome evolution.</title>
        <authorList>
            <person name="Iorizzo M."/>
            <person name="Ellison S."/>
            <person name="Senalik D."/>
            <person name="Zeng P."/>
            <person name="Satapoomin P."/>
            <person name="Huang J."/>
            <person name="Bowman M."/>
            <person name="Iovene M."/>
            <person name="Sanseverino W."/>
            <person name="Cavagnaro P."/>
            <person name="Yildiz M."/>
            <person name="Macko-Podgorni A."/>
            <person name="Moranska E."/>
            <person name="Grzebelus E."/>
            <person name="Grzebelus D."/>
            <person name="Ashrafi H."/>
            <person name="Zheng Z."/>
            <person name="Cheng S."/>
            <person name="Spooner D."/>
            <person name="Van Deynze A."/>
            <person name="Simon P."/>
        </authorList>
    </citation>
    <scope>NUCLEOTIDE SEQUENCE</scope>
    <source>
        <tissue evidence="9">Leaf</tissue>
    </source>
</reference>
<dbReference type="GO" id="GO:0003700">
    <property type="term" value="F:DNA-binding transcription factor activity"/>
    <property type="evidence" value="ECO:0007669"/>
    <property type="project" value="InterPro"/>
</dbReference>
<evidence type="ECO:0000256" key="6">
    <source>
        <dbReference type="SAM" id="Coils"/>
    </source>
</evidence>
<dbReference type="GO" id="GO:0003677">
    <property type="term" value="F:DNA binding"/>
    <property type="evidence" value="ECO:0007669"/>
    <property type="project" value="UniProtKB-KW"/>
</dbReference>
<organism evidence="9 10">
    <name type="scientific">Daucus carota subsp. sativus</name>
    <name type="common">Carrot</name>
    <dbReference type="NCBI Taxonomy" id="79200"/>
    <lineage>
        <taxon>Eukaryota</taxon>
        <taxon>Viridiplantae</taxon>
        <taxon>Streptophyta</taxon>
        <taxon>Embryophyta</taxon>
        <taxon>Tracheophyta</taxon>
        <taxon>Spermatophyta</taxon>
        <taxon>Magnoliopsida</taxon>
        <taxon>eudicotyledons</taxon>
        <taxon>Gunneridae</taxon>
        <taxon>Pentapetalae</taxon>
        <taxon>asterids</taxon>
        <taxon>campanulids</taxon>
        <taxon>Apiales</taxon>
        <taxon>Apiaceae</taxon>
        <taxon>Apioideae</taxon>
        <taxon>Scandiceae</taxon>
        <taxon>Daucinae</taxon>
        <taxon>Daucus</taxon>
        <taxon>Daucus sect. Daucus</taxon>
    </lineage>
</organism>
<keyword evidence="2" id="KW-0805">Transcription regulation</keyword>
<sequence>MSSSIKDNDLDYDAFFSKFIDVDNNDQEEKCSVINNLCGDDASQVKQIDVNFNYNQRDGINWVNTPDGDGDGDEDKEEEQQLDRRKRFESPDGPAPSPQHYPNLSVAAGSNIQTSVEAKRAVSAAKLAELWIVDPKRARRIMANRQSAARSKERKARYISELERKVKSLQTEAKALATQLNIYKEDAVHLAAENKELKLRLQTMEHQAHLQDDITEAMMGEVERLRFTTGEIVWPPAF</sequence>
<keyword evidence="4" id="KW-0804">Transcription</keyword>
<protein>
    <recommendedName>
        <fullName evidence="8">BZIP domain-containing protein</fullName>
    </recommendedName>
</protein>